<protein>
    <submittedName>
        <fullName evidence="6">AraC family transcriptional regulator</fullName>
    </submittedName>
</protein>
<evidence type="ECO:0000313" key="6">
    <source>
        <dbReference type="EMBL" id="RMB58573.1"/>
    </source>
</evidence>
<dbReference type="SUPFAM" id="SSF46689">
    <property type="entry name" value="Homeodomain-like"/>
    <property type="match status" value="1"/>
</dbReference>
<evidence type="ECO:0000313" key="7">
    <source>
        <dbReference type="Proteomes" id="UP000281985"/>
    </source>
</evidence>
<dbReference type="Pfam" id="PF12833">
    <property type="entry name" value="HTH_18"/>
    <property type="match status" value="1"/>
</dbReference>
<dbReference type="PROSITE" id="PS01124">
    <property type="entry name" value="HTH_ARAC_FAMILY_2"/>
    <property type="match status" value="1"/>
</dbReference>
<dbReference type="GO" id="GO:0043565">
    <property type="term" value="F:sequence-specific DNA binding"/>
    <property type="evidence" value="ECO:0007669"/>
    <property type="project" value="InterPro"/>
</dbReference>
<evidence type="ECO:0000256" key="4">
    <source>
        <dbReference type="SAM" id="Phobius"/>
    </source>
</evidence>
<gene>
    <name evidence="6" type="ORF">EAX61_09740</name>
</gene>
<keyword evidence="1" id="KW-0805">Transcription regulation</keyword>
<dbReference type="SMART" id="SM00342">
    <property type="entry name" value="HTH_ARAC"/>
    <property type="match status" value="1"/>
</dbReference>
<comment type="caution">
    <text evidence="6">The sequence shown here is derived from an EMBL/GenBank/DDBJ whole genome shotgun (WGS) entry which is preliminary data.</text>
</comment>
<reference evidence="6 7" key="1">
    <citation type="submission" date="2018-10" db="EMBL/GenBank/DDBJ databases">
        <title>Dokdonia luteus sp. nov., isolated from sea water.</title>
        <authorList>
            <person name="Zhou L.Y."/>
            <person name="Du Z.J."/>
        </authorList>
    </citation>
    <scope>NUCLEOTIDE SEQUENCE [LARGE SCALE GENOMIC DNA]</scope>
    <source>
        <strain evidence="6 7">SH27</strain>
    </source>
</reference>
<keyword evidence="4" id="KW-0472">Membrane</keyword>
<feature type="transmembrane region" description="Helical" evidence="4">
    <location>
        <begin position="179"/>
        <end position="203"/>
    </location>
</feature>
<keyword evidence="4" id="KW-0812">Transmembrane</keyword>
<dbReference type="PANTHER" id="PTHR43280">
    <property type="entry name" value="ARAC-FAMILY TRANSCRIPTIONAL REGULATOR"/>
    <property type="match status" value="1"/>
</dbReference>
<feature type="domain" description="HTH araC/xylS-type" evidence="5">
    <location>
        <begin position="267"/>
        <end position="368"/>
    </location>
</feature>
<keyword evidence="3" id="KW-0804">Transcription</keyword>
<dbReference type="InterPro" id="IPR009057">
    <property type="entry name" value="Homeodomain-like_sf"/>
</dbReference>
<feature type="transmembrane region" description="Helical" evidence="4">
    <location>
        <begin position="66"/>
        <end position="89"/>
    </location>
</feature>
<keyword evidence="7" id="KW-1185">Reference proteome</keyword>
<evidence type="ECO:0000259" key="5">
    <source>
        <dbReference type="PROSITE" id="PS01124"/>
    </source>
</evidence>
<organism evidence="6 7">
    <name type="scientific">Dokdonia sinensis</name>
    <dbReference type="NCBI Taxonomy" id="2479847"/>
    <lineage>
        <taxon>Bacteria</taxon>
        <taxon>Pseudomonadati</taxon>
        <taxon>Bacteroidota</taxon>
        <taxon>Flavobacteriia</taxon>
        <taxon>Flavobacteriales</taxon>
        <taxon>Flavobacteriaceae</taxon>
        <taxon>Dokdonia</taxon>
    </lineage>
</organism>
<keyword evidence="4" id="KW-1133">Transmembrane helix</keyword>
<feature type="transmembrane region" description="Helical" evidence="4">
    <location>
        <begin position="101"/>
        <end position="119"/>
    </location>
</feature>
<evidence type="ECO:0000256" key="3">
    <source>
        <dbReference type="ARBA" id="ARBA00023163"/>
    </source>
</evidence>
<feature type="transmembrane region" description="Helical" evidence="4">
    <location>
        <begin position="139"/>
        <end position="159"/>
    </location>
</feature>
<feature type="transmembrane region" description="Helical" evidence="4">
    <location>
        <begin position="6"/>
        <end position="26"/>
    </location>
</feature>
<dbReference type="Gene3D" id="1.10.10.60">
    <property type="entry name" value="Homeodomain-like"/>
    <property type="match status" value="2"/>
</dbReference>
<feature type="transmembrane region" description="Helical" evidence="4">
    <location>
        <begin position="38"/>
        <end position="60"/>
    </location>
</feature>
<dbReference type="InterPro" id="IPR018062">
    <property type="entry name" value="HTH_AraC-typ_CS"/>
</dbReference>
<dbReference type="PANTHER" id="PTHR43280:SF29">
    <property type="entry name" value="ARAC-FAMILY TRANSCRIPTIONAL REGULATOR"/>
    <property type="match status" value="1"/>
</dbReference>
<dbReference type="AlphaFoldDB" id="A0A3M0GAG4"/>
<keyword evidence="2" id="KW-0238">DNA-binding</keyword>
<proteinExistence type="predicted"/>
<dbReference type="GO" id="GO:0003700">
    <property type="term" value="F:DNA-binding transcription factor activity"/>
    <property type="evidence" value="ECO:0007669"/>
    <property type="project" value="InterPro"/>
</dbReference>
<evidence type="ECO:0000256" key="1">
    <source>
        <dbReference type="ARBA" id="ARBA00023015"/>
    </source>
</evidence>
<feature type="transmembrane region" description="Helical" evidence="4">
    <location>
        <begin position="209"/>
        <end position="231"/>
    </location>
</feature>
<accession>A0A3M0GAG4</accession>
<evidence type="ECO:0000256" key="2">
    <source>
        <dbReference type="ARBA" id="ARBA00023125"/>
    </source>
</evidence>
<dbReference type="InterPro" id="IPR018060">
    <property type="entry name" value="HTH_AraC"/>
</dbReference>
<dbReference type="Proteomes" id="UP000281985">
    <property type="component" value="Unassembled WGS sequence"/>
</dbReference>
<sequence>MLITLSNIIILIGVIQGFVFGGIYLFSKKFRNRSTMFLALLIITFSYNNLQFYISGAGILPGNLMYATFYIPVGSLIPVFIIQYVQEFLNFKENKKSRSSLLLYLPFSIFLILAIALKIDSIGNVNAVSKPVWQNIGKVQSLFSMVYTLALIAISFIKVRRSIPHFNRKKQKQVAELRWLHTMLFILFILTLLWGLALFKYITNVSFKGYFTALWIGLSLAIYWLGHIGIYKYGIRQERKSLSDFSKKLDSNSDSQKASNGHIASIHDIVKTKKRYLDATFSLELLAQELQLSTSHLSRVFNNEMQTSFSDYINALRVEEAKRYLKNPEFKNYTLVAIGLEAGFNSKTTFNTTFKKMTGQTPSQFKKAN</sequence>
<dbReference type="PROSITE" id="PS00041">
    <property type="entry name" value="HTH_ARAC_FAMILY_1"/>
    <property type="match status" value="1"/>
</dbReference>
<dbReference type="EMBL" id="REFV01000008">
    <property type="protein sequence ID" value="RMB58573.1"/>
    <property type="molecule type" value="Genomic_DNA"/>
</dbReference>
<name>A0A3M0GAG4_9FLAO</name>